<reference evidence="1 2" key="1">
    <citation type="submission" date="2019-10" db="EMBL/GenBank/DDBJ databases">
        <title>Rubrobacter sp nov SCSIO 52915 isolated from a deep-sea sediment in the South China Sea.</title>
        <authorList>
            <person name="Chen R.W."/>
        </authorList>
    </citation>
    <scope>NUCLEOTIDE SEQUENCE [LARGE SCALE GENOMIC DNA]</scope>
    <source>
        <strain evidence="1 2">SCSIO 52915</strain>
    </source>
</reference>
<name>A0A6G8PYT8_9ACTN</name>
<sequence>MNPEHDLPRASGEERAVVAGQLGREPAPFRVAARCPAGLPSVIENERRREMPTTFWVTCPSLTAAISRIEAGGGVRRAQAEIGAEAVDAVHAEHLRRYGSRVAGVGAGGEPGRVKCLHAFTALQLSGALPNPVAAWTLERLEDPYLDPSRCPGCVGRMEERA</sequence>
<dbReference type="Pfam" id="PF04417">
    <property type="entry name" value="DUF501"/>
    <property type="match status" value="2"/>
</dbReference>
<accession>A0A6G8PYT8</accession>
<dbReference type="KEGG" id="rmar:GBA65_13690"/>
<keyword evidence="2" id="KW-1185">Reference proteome</keyword>
<dbReference type="Proteomes" id="UP000502706">
    <property type="component" value="Chromosome"/>
</dbReference>
<dbReference type="RefSeq" id="WP_166397052.1">
    <property type="nucleotide sequence ID" value="NZ_CP045121.1"/>
</dbReference>
<dbReference type="EMBL" id="CP045121">
    <property type="protein sequence ID" value="QIN79389.1"/>
    <property type="molecule type" value="Genomic_DNA"/>
</dbReference>
<dbReference type="PANTHER" id="PTHR37163:SF1">
    <property type="entry name" value="DUF501 DOMAIN-CONTAINING PROTEIN"/>
    <property type="match status" value="1"/>
</dbReference>
<dbReference type="AlphaFoldDB" id="A0A6G8PYT8"/>
<organism evidence="1 2">
    <name type="scientific">Rubrobacter marinus</name>
    <dbReference type="NCBI Taxonomy" id="2653852"/>
    <lineage>
        <taxon>Bacteria</taxon>
        <taxon>Bacillati</taxon>
        <taxon>Actinomycetota</taxon>
        <taxon>Rubrobacteria</taxon>
        <taxon>Rubrobacterales</taxon>
        <taxon>Rubrobacteraceae</taxon>
        <taxon>Rubrobacter</taxon>
    </lineage>
</organism>
<proteinExistence type="predicted"/>
<dbReference type="InterPro" id="IPR007511">
    <property type="entry name" value="DUF501"/>
</dbReference>
<protein>
    <submittedName>
        <fullName evidence="1">DUF501 domain-containing protein</fullName>
    </submittedName>
</protein>
<dbReference type="PANTHER" id="PTHR37163">
    <property type="entry name" value="CONSERVED PROTEIN"/>
    <property type="match status" value="1"/>
</dbReference>
<gene>
    <name evidence="1" type="ORF">GBA65_13690</name>
</gene>
<evidence type="ECO:0000313" key="1">
    <source>
        <dbReference type="EMBL" id="QIN79389.1"/>
    </source>
</evidence>
<evidence type="ECO:0000313" key="2">
    <source>
        <dbReference type="Proteomes" id="UP000502706"/>
    </source>
</evidence>